<dbReference type="InterPro" id="IPR036291">
    <property type="entry name" value="NAD(P)-bd_dom_sf"/>
</dbReference>
<evidence type="ECO:0000313" key="14">
    <source>
        <dbReference type="EMBL" id="MBB6480566.1"/>
    </source>
</evidence>
<dbReference type="RefSeq" id="WP_184746824.1">
    <property type="nucleotide sequence ID" value="NZ_JACHGJ010000003.1"/>
</dbReference>
<keyword evidence="3 10" id="KW-0479">Metal-binding</keyword>
<feature type="binding site" evidence="9">
    <location>
        <position position="147"/>
    </location>
    <ligand>
        <name>substrate</name>
    </ligand>
</feature>
<dbReference type="InterPro" id="IPR001088">
    <property type="entry name" value="Glyco_hydro_4"/>
</dbReference>
<comment type="cofactor">
    <cofactor evidence="1">
        <name>Mn(2+)</name>
        <dbReference type="ChEBI" id="CHEBI:29035"/>
    </cofactor>
</comment>
<dbReference type="InterPro" id="IPR015955">
    <property type="entry name" value="Lactate_DH/Glyco_Ohase_4_C"/>
</dbReference>
<protein>
    <submittedName>
        <fullName evidence="14">Alpha-galactosidase</fullName>
        <ecNumber evidence="14">3.2.1.22</ecNumber>
    </submittedName>
</protein>
<comment type="caution">
    <text evidence="14">The sequence shown here is derived from an EMBL/GenBank/DDBJ whole genome shotgun (WGS) entry which is preliminary data.</text>
</comment>
<keyword evidence="10" id="KW-0408">Iron</keyword>
<comment type="cofactor">
    <cofactor evidence="12">
        <name>NAD(+)</name>
        <dbReference type="ChEBI" id="CHEBI:57540"/>
    </cofactor>
    <text evidence="12">Binds 1 NAD(+) per subunit.</text>
</comment>
<name>A0A841R9Y0_9SPIO</name>
<evidence type="ECO:0000256" key="5">
    <source>
        <dbReference type="ARBA" id="ARBA00023027"/>
    </source>
</evidence>
<dbReference type="GO" id="GO:0004557">
    <property type="term" value="F:alpha-galactosidase activity"/>
    <property type="evidence" value="ECO:0007669"/>
    <property type="project" value="UniProtKB-EC"/>
</dbReference>
<dbReference type="InterPro" id="IPR053715">
    <property type="entry name" value="GH4_Enzyme_sf"/>
</dbReference>
<dbReference type="PRINTS" id="PR00732">
    <property type="entry name" value="GLHYDRLASE4"/>
</dbReference>
<evidence type="ECO:0000256" key="9">
    <source>
        <dbReference type="PIRSR" id="PIRSR601088-2"/>
    </source>
</evidence>
<evidence type="ECO:0000256" key="2">
    <source>
        <dbReference type="ARBA" id="ARBA00010141"/>
    </source>
</evidence>
<evidence type="ECO:0000256" key="11">
    <source>
        <dbReference type="PIRSR" id="PIRSR601088-4"/>
    </source>
</evidence>
<dbReference type="PANTHER" id="PTHR32092">
    <property type="entry name" value="6-PHOSPHO-BETA-GLUCOSIDASE-RELATED"/>
    <property type="match status" value="1"/>
</dbReference>
<evidence type="ECO:0000313" key="15">
    <source>
        <dbReference type="Proteomes" id="UP000587760"/>
    </source>
</evidence>
<dbReference type="Proteomes" id="UP000587760">
    <property type="component" value="Unassembled WGS sequence"/>
</dbReference>
<dbReference type="GO" id="GO:0016616">
    <property type="term" value="F:oxidoreductase activity, acting on the CH-OH group of donors, NAD or NADP as acceptor"/>
    <property type="evidence" value="ECO:0007669"/>
    <property type="project" value="InterPro"/>
</dbReference>
<evidence type="ECO:0000256" key="3">
    <source>
        <dbReference type="ARBA" id="ARBA00022723"/>
    </source>
</evidence>
<keyword evidence="7" id="KW-0119">Carbohydrate metabolism</keyword>
<dbReference type="GO" id="GO:0005975">
    <property type="term" value="P:carbohydrate metabolic process"/>
    <property type="evidence" value="ECO:0007669"/>
    <property type="project" value="InterPro"/>
</dbReference>
<dbReference type="Gene3D" id="3.90.1820.10">
    <property type="entry name" value="AglA-like glucosidase"/>
    <property type="match status" value="1"/>
</dbReference>
<organism evidence="14 15">
    <name type="scientific">Spirochaeta isovalerica</name>
    <dbReference type="NCBI Taxonomy" id="150"/>
    <lineage>
        <taxon>Bacteria</taxon>
        <taxon>Pseudomonadati</taxon>
        <taxon>Spirochaetota</taxon>
        <taxon>Spirochaetia</taxon>
        <taxon>Spirochaetales</taxon>
        <taxon>Spirochaetaceae</taxon>
        <taxon>Spirochaeta</taxon>
    </lineage>
</organism>
<evidence type="ECO:0000256" key="8">
    <source>
        <dbReference type="ARBA" id="ARBA00023295"/>
    </source>
</evidence>
<dbReference type="EMBL" id="JACHGJ010000003">
    <property type="protein sequence ID" value="MBB6480566.1"/>
    <property type="molecule type" value="Genomic_DNA"/>
</dbReference>
<reference evidence="14 15" key="1">
    <citation type="submission" date="2020-08" db="EMBL/GenBank/DDBJ databases">
        <title>Genomic Encyclopedia of Type Strains, Phase IV (KMG-IV): sequencing the most valuable type-strain genomes for metagenomic binning, comparative biology and taxonomic classification.</title>
        <authorList>
            <person name="Goeker M."/>
        </authorList>
    </citation>
    <scope>NUCLEOTIDE SEQUENCE [LARGE SCALE GENOMIC DNA]</scope>
    <source>
        <strain evidence="14 15">DSM 2461</strain>
    </source>
</reference>
<feature type="binding site" evidence="10">
    <location>
        <position position="169"/>
    </location>
    <ligand>
        <name>Mn(2+)</name>
        <dbReference type="ChEBI" id="CHEBI:29035"/>
    </ligand>
</feature>
<keyword evidence="4 12" id="KW-0378">Hydrolase</keyword>
<evidence type="ECO:0000256" key="12">
    <source>
        <dbReference type="RuleBase" id="RU361152"/>
    </source>
</evidence>
<evidence type="ECO:0000259" key="13">
    <source>
        <dbReference type="Pfam" id="PF11975"/>
    </source>
</evidence>
<evidence type="ECO:0000256" key="7">
    <source>
        <dbReference type="ARBA" id="ARBA00023277"/>
    </source>
</evidence>
<keyword evidence="8 12" id="KW-0326">Glycosidase</keyword>
<keyword evidence="15" id="KW-1185">Reference proteome</keyword>
<feature type="site" description="Increases basicity of active site Tyr" evidence="11">
    <location>
        <position position="109"/>
    </location>
</feature>
<dbReference type="PANTHER" id="PTHR32092:SF6">
    <property type="entry name" value="ALPHA-GALACTOSIDASE"/>
    <property type="match status" value="1"/>
</dbReference>
<keyword evidence="10" id="KW-0170">Cobalt</keyword>
<dbReference type="Pfam" id="PF11975">
    <property type="entry name" value="Glyco_hydro_4C"/>
    <property type="match status" value="1"/>
</dbReference>
<dbReference type="EC" id="3.2.1.22" evidence="14"/>
<evidence type="ECO:0000256" key="4">
    <source>
        <dbReference type="ARBA" id="ARBA00022801"/>
    </source>
</evidence>
<evidence type="ECO:0000256" key="10">
    <source>
        <dbReference type="PIRSR" id="PIRSR601088-3"/>
    </source>
</evidence>
<feature type="domain" description="Glycosyl hydrolase family 4 C-terminal" evidence="13">
    <location>
        <begin position="195"/>
        <end position="427"/>
    </location>
</feature>
<keyword evidence="5 12" id="KW-0520">NAD</keyword>
<feature type="binding site" evidence="10">
    <location>
        <position position="199"/>
    </location>
    <ligand>
        <name>Mn(2+)</name>
        <dbReference type="ChEBI" id="CHEBI:29035"/>
    </ligand>
</feature>
<dbReference type="AlphaFoldDB" id="A0A841R9Y0"/>
<keyword evidence="10" id="KW-0533">Nickel</keyword>
<dbReference type="SUPFAM" id="SSF51735">
    <property type="entry name" value="NAD(P)-binding Rossmann-fold domains"/>
    <property type="match status" value="1"/>
</dbReference>
<dbReference type="Pfam" id="PF02056">
    <property type="entry name" value="Glyco_hydro_4"/>
    <property type="match status" value="1"/>
</dbReference>
<keyword evidence="6 10" id="KW-0464">Manganese</keyword>
<evidence type="ECO:0000256" key="6">
    <source>
        <dbReference type="ARBA" id="ARBA00023211"/>
    </source>
</evidence>
<accession>A0A841R9Y0</accession>
<comment type="similarity">
    <text evidence="2 12">Belongs to the glycosyl hydrolase 4 family.</text>
</comment>
<proteinExistence type="inferred from homology"/>
<dbReference type="GO" id="GO:0046872">
    <property type="term" value="F:metal ion binding"/>
    <property type="evidence" value="ECO:0007669"/>
    <property type="project" value="UniProtKB-KW"/>
</dbReference>
<dbReference type="InterPro" id="IPR022616">
    <property type="entry name" value="Glyco_hydro_4_C"/>
</dbReference>
<evidence type="ECO:0000256" key="1">
    <source>
        <dbReference type="ARBA" id="ARBA00001936"/>
    </source>
</evidence>
<sequence length="454" mass="50852">MKIVLIGAGSAQFGCGSMGDIFNSKILAGSEVCLMDINGEALDKVYRVGQDYLSGKKADFKLTATTDRKEAVKDADFIIISIEVGDRFALWDQDWNTPLQYGVKQIYGENGGPGGIFHALRIVSPILEICDDVVKYSPDAYVFCYSNPMTAITTTVLRKYPELKFIGLCHEIASLERYLPSILDTPFENLELRAAGLNHFSVLLEAKFKDTGKDAYPDILSKAPAFFEKEPGYTDIWNFTRKTGKIPETEGAVHRHVLDREESSYPWADRTLFKEIFEKYHLLPITVDSHLGEYIPWAQDAADHRGILDFYNFYRYALSEESRMEIDDSELHERVVPIMEGIVGNLGYEESAVNVMNDGLIDSLPGFVAVEVPAIVSAKGIEGIKIENYPKGFAALLRNYMGVYDLTAEAILRGSRDLVVQAVLANPGMTTITRVNEMVDLMISQQAKWLEYIK</sequence>
<gene>
    <name evidence="14" type="ORF">HNR50_002229</name>
</gene>
<dbReference type="SUPFAM" id="SSF56327">
    <property type="entry name" value="LDH C-terminal domain-like"/>
    <property type="match status" value="1"/>
</dbReference>